<keyword evidence="3" id="KW-0547">Nucleotide-binding</keyword>
<dbReference type="GO" id="GO:0016740">
    <property type="term" value="F:transferase activity"/>
    <property type="evidence" value="ECO:0007669"/>
    <property type="project" value="UniProtKB-ARBA"/>
</dbReference>
<keyword evidence="1 3" id="KW-0436">Ligase</keyword>
<dbReference type="Gene3D" id="1.10.10.10">
    <property type="entry name" value="Winged helix-like DNA-binding domain superfamily/Winged helix DNA-binding domain"/>
    <property type="match status" value="1"/>
</dbReference>
<keyword evidence="6" id="KW-1185">Reference proteome</keyword>
<dbReference type="InterPro" id="IPR030855">
    <property type="entry name" value="Bifunct_BirA"/>
</dbReference>
<reference evidence="5 6" key="1">
    <citation type="submission" date="2017-09" db="EMBL/GenBank/DDBJ databases">
        <title>Complete Genome Sequences of Two Strains of the Meat Spoilage Bacterium Brochothrix thermosphacta Isolated from Ground Chicken.</title>
        <authorList>
            <person name="Paoli G.C."/>
            <person name="Wijey C."/>
            <person name="Chen C.-Y."/>
            <person name="Nguyen L."/>
            <person name="Yan X."/>
            <person name="Irwin P.L."/>
        </authorList>
    </citation>
    <scope>NUCLEOTIDE SEQUENCE [LARGE SCALE GENOMIC DNA]</scope>
    <source>
        <strain evidence="5 6">BI</strain>
    </source>
</reference>
<dbReference type="GO" id="GO:0009249">
    <property type="term" value="P:protein lipoylation"/>
    <property type="evidence" value="ECO:0007669"/>
    <property type="project" value="UniProtKB-ARBA"/>
</dbReference>
<dbReference type="GO" id="GO:0004077">
    <property type="term" value="F:biotin--[biotin carboxyl-carrier protein] ligase activity"/>
    <property type="evidence" value="ECO:0007669"/>
    <property type="project" value="UniProtKB-UniRule"/>
</dbReference>
<feature type="binding site" evidence="3">
    <location>
        <begin position="122"/>
        <end position="124"/>
    </location>
    <ligand>
        <name>biotin</name>
        <dbReference type="ChEBI" id="CHEBI:57586"/>
    </ligand>
</feature>
<dbReference type="GO" id="GO:0005737">
    <property type="term" value="C:cytoplasm"/>
    <property type="evidence" value="ECO:0007669"/>
    <property type="project" value="TreeGrafter"/>
</dbReference>
<dbReference type="STRING" id="2756.BFR44_05425"/>
<comment type="similarity">
    <text evidence="3">Belongs to the biotin--protein ligase family.</text>
</comment>
<sequence>MKTDIRKALLELFSSTETEFVSGQAIADHLNCSRTAVWKHMNALKEEGFLVEAVRNKGYRLEQNTDQISENELYLGLKTEVIGQKIVYVEETSSTQLIAQQLLHQDTPEGTLVVTNFQSAGRGRLSRAWLSEPGDNIAMSLILKPKLSMQQFPQLTFLASVSIVAAIKEVVGIEAQIKWPNDIFIAGKKVCGVLTEMVSDPEEVKAVIIGMGINVNQAVFAEDIATIATSLRLESGEKQQRSALIQAILVHFEAFYQQYLTEGFSPIKKYWEAHALQFNKNIKARTLKGVLEGEFKGITDDGVLLLQDAAGEIHHVYSADIEI</sequence>
<dbReference type="Pfam" id="PF03099">
    <property type="entry name" value="BPL_LplA_LipB"/>
    <property type="match status" value="1"/>
</dbReference>
<evidence type="ECO:0000259" key="4">
    <source>
        <dbReference type="PROSITE" id="PS51733"/>
    </source>
</evidence>
<name>A0A1D2KUW8_BROTH</name>
<protein>
    <recommendedName>
        <fullName evidence="3">Bifunctional ligase/repressor BirA</fullName>
    </recommendedName>
    <alternativeName>
        <fullName evidence="3">Biotin--[acetyl-CoA-carboxylase] ligase</fullName>
        <ecNumber evidence="3">6.3.4.15</ecNumber>
    </alternativeName>
    <alternativeName>
        <fullName evidence="3">Biotin--protein ligase</fullName>
    </alternativeName>
    <alternativeName>
        <fullName evidence="3">Biotin-[acetyl-CoA carboxylase] synthetase</fullName>
    </alternativeName>
</protein>
<dbReference type="RefSeq" id="WP_069126562.1">
    <property type="nucleotide sequence ID" value="NZ_CBCPIX010000002.1"/>
</dbReference>
<dbReference type="PANTHER" id="PTHR12835:SF5">
    <property type="entry name" value="BIOTIN--PROTEIN LIGASE"/>
    <property type="match status" value="1"/>
</dbReference>
<dbReference type="SUPFAM" id="SSF55681">
    <property type="entry name" value="Class II aaRS and biotin synthetases"/>
    <property type="match status" value="1"/>
</dbReference>
<evidence type="ECO:0000313" key="6">
    <source>
        <dbReference type="Proteomes" id="UP000243591"/>
    </source>
</evidence>
<feature type="binding site" evidence="3">
    <location>
        <position position="189"/>
    </location>
    <ligand>
        <name>biotin</name>
        <dbReference type="ChEBI" id="CHEBI:57586"/>
    </ligand>
</feature>
<dbReference type="InterPro" id="IPR004143">
    <property type="entry name" value="BPL_LPL_catalytic"/>
</dbReference>
<dbReference type="InterPro" id="IPR045864">
    <property type="entry name" value="aa-tRNA-synth_II/BPL/LPL"/>
</dbReference>
<dbReference type="Pfam" id="PF02237">
    <property type="entry name" value="BPL_C"/>
    <property type="match status" value="1"/>
</dbReference>
<comment type="function">
    <text evidence="3">Acts both as a biotin--[acetyl-CoA-carboxylase] ligase and a repressor.</text>
</comment>
<dbReference type="GeneID" id="66536467"/>
<dbReference type="Pfam" id="PF08279">
    <property type="entry name" value="HTH_11"/>
    <property type="match status" value="1"/>
</dbReference>
<dbReference type="Gene3D" id="3.30.930.10">
    <property type="entry name" value="Bira Bifunctional Protein, Domain 2"/>
    <property type="match status" value="1"/>
</dbReference>
<organism evidence="5 6">
    <name type="scientific">Brochothrix thermosphacta</name>
    <name type="common">Microbacterium thermosphactum</name>
    <dbReference type="NCBI Taxonomy" id="2756"/>
    <lineage>
        <taxon>Bacteria</taxon>
        <taxon>Bacillati</taxon>
        <taxon>Bacillota</taxon>
        <taxon>Bacilli</taxon>
        <taxon>Bacillales</taxon>
        <taxon>Listeriaceae</taxon>
        <taxon>Brochothrix</taxon>
    </lineage>
</organism>
<dbReference type="GO" id="GO:0006355">
    <property type="term" value="P:regulation of DNA-templated transcription"/>
    <property type="evidence" value="ECO:0007669"/>
    <property type="project" value="UniProtKB-UniRule"/>
</dbReference>
<keyword evidence="3" id="KW-0678">Repressor</keyword>
<dbReference type="SUPFAM" id="SSF46785">
    <property type="entry name" value="Winged helix' DNA-binding domain"/>
    <property type="match status" value="1"/>
</dbReference>
<dbReference type="GO" id="GO:0005524">
    <property type="term" value="F:ATP binding"/>
    <property type="evidence" value="ECO:0007669"/>
    <property type="project" value="UniProtKB-UniRule"/>
</dbReference>
<proteinExistence type="inferred from homology"/>
<dbReference type="GO" id="GO:0003677">
    <property type="term" value="F:DNA binding"/>
    <property type="evidence" value="ECO:0007669"/>
    <property type="project" value="UniProtKB-UniRule"/>
</dbReference>
<keyword evidence="3" id="KW-0067">ATP-binding</keyword>
<evidence type="ECO:0000313" key="5">
    <source>
        <dbReference type="EMBL" id="ATF26763.1"/>
    </source>
</evidence>
<evidence type="ECO:0000256" key="3">
    <source>
        <dbReference type="HAMAP-Rule" id="MF_00978"/>
    </source>
</evidence>
<evidence type="ECO:0000256" key="2">
    <source>
        <dbReference type="ARBA" id="ARBA00023267"/>
    </source>
</evidence>
<dbReference type="Gene3D" id="2.30.30.100">
    <property type="match status" value="1"/>
</dbReference>
<gene>
    <name evidence="3" type="primary">birA</name>
    <name evidence="5" type="ORF">CNY62_10615</name>
</gene>
<dbReference type="NCBIfam" id="TIGR00121">
    <property type="entry name" value="birA_ligase"/>
    <property type="match status" value="1"/>
</dbReference>
<dbReference type="Proteomes" id="UP000243591">
    <property type="component" value="Chromosome"/>
</dbReference>
<dbReference type="InterPro" id="IPR036390">
    <property type="entry name" value="WH_DNA-bd_sf"/>
</dbReference>
<dbReference type="PROSITE" id="PS51733">
    <property type="entry name" value="BPL_LPL_CATALYTIC"/>
    <property type="match status" value="1"/>
</dbReference>
<dbReference type="EMBL" id="CP023483">
    <property type="protein sequence ID" value="ATF26763.1"/>
    <property type="molecule type" value="Genomic_DNA"/>
</dbReference>
<keyword evidence="3" id="KW-0238">DNA-binding</keyword>
<dbReference type="KEGG" id="bths:CNY62_10615"/>
<evidence type="ECO:0000256" key="1">
    <source>
        <dbReference type="ARBA" id="ARBA00022598"/>
    </source>
</evidence>
<keyword evidence="3" id="KW-0805">Transcription regulation</keyword>
<accession>A0A1D2KUW8</accession>
<dbReference type="InterPro" id="IPR013196">
    <property type="entry name" value="HTH_11"/>
</dbReference>
<dbReference type="InterPro" id="IPR036388">
    <property type="entry name" value="WH-like_DNA-bd_sf"/>
</dbReference>
<dbReference type="EC" id="6.3.4.15" evidence="3"/>
<dbReference type="CDD" id="cd16442">
    <property type="entry name" value="BPL"/>
    <property type="match status" value="1"/>
</dbReference>
<feature type="domain" description="BPL/LPL catalytic" evidence="4">
    <location>
        <begin position="71"/>
        <end position="260"/>
    </location>
</feature>
<comment type="catalytic activity">
    <reaction evidence="3">
        <text>biotin + L-lysyl-[protein] + ATP = N(6)-biotinyl-L-lysyl-[protein] + AMP + diphosphate + H(+)</text>
        <dbReference type="Rhea" id="RHEA:11756"/>
        <dbReference type="Rhea" id="RHEA-COMP:9752"/>
        <dbReference type="Rhea" id="RHEA-COMP:10505"/>
        <dbReference type="ChEBI" id="CHEBI:15378"/>
        <dbReference type="ChEBI" id="CHEBI:29969"/>
        <dbReference type="ChEBI" id="CHEBI:30616"/>
        <dbReference type="ChEBI" id="CHEBI:33019"/>
        <dbReference type="ChEBI" id="CHEBI:57586"/>
        <dbReference type="ChEBI" id="CHEBI:83144"/>
        <dbReference type="ChEBI" id="CHEBI:456215"/>
        <dbReference type="EC" id="6.3.4.15"/>
    </reaction>
</comment>
<dbReference type="AlphaFoldDB" id="A0A1D2KUW8"/>
<feature type="DNA-binding region" description="H-T-H motif" evidence="3">
    <location>
        <begin position="23"/>
        <end position="42"/>
    </location>
</feature>
<feature type="binding site" evidence="3">
    <location>
        <position position="118"/>
    </location>
    <ligand>
        <name>biotin</name>
        <dbReference type="ChEBI" id="CHEBI:57586"/>
    </ligand>
</feature>
<keyword evidence="3" id="KW-0804">Transcription</keyword>
<keyword evidence="2 3" id="KW-0092">Biotin</keyword>
<dbReference type="InterPro" id="IPR003142">
    <property type="entry name" value="BPL_C"/>
</dbReference>
<dbReference type="InterPro" id="IPR004408">
    <property type="entry name" value="Biotin_CoA_COase_ligase"/>
</dbReference>
<dbReference type="PANTHER" id="PTHR12835">
    <property type="entry name" value="BIOTIN PROTEIN LIGASE"/>
    <property type="match status" value="1"/>
</dbReference>
<dbReference type="HAMAP" id="MF_00978">
    <property type="entry name" value="Bifunct_BirA"/>
    <property type="match status" value="1"/>
</dbReference>
<dbReference type="OrthoDB" id="9807064at2"/>
<comment type="caution">
    <text evidence="3">Lacks conserved residue(s) required for the propagation of feature annotation.</text>
</comment>